<evidence type="ECO:0000313" key="1">
    <source>
        <dbReference type="Proteomes" id="UP000887576"/>
    </source>
</evidence>
<name>A0AC34QPC3_9BILA</name>
<evidence type="ECO:0000313" key="2">
    <source>
        <dbReference type="WBParaSite" id="JU765_v2.g18157.t1"/>
    </source>
</evidence>
<reference evidence="2" key="1">
    <citation type="submission" date="2022-11" db="UniProtKB">
        <authorList>
            <consortium name="WormBaseParasite"/>
        </authorList>
    </citation>
    <scope>IDENTIFICATION</scope>
</reference>
<accession>A0AC34QPC3</accession>
<organism evidence="1 2">
    <name type="scientific">Panagrolaimus sp. JU765</name>
    <dbReference type="NCBI Taxonomy" id="591449"/>
    <lineage>
        <taxon>Eukaryota</taxon>
        <taxon>Metazoa</taxon>
        <taxon>Ecdysozoa</taxon>
        <taxon>Nematoda</taxon>
        <taxon>Chromadorea</taxon>
        <taxon>Rhabditida</taxon>
        <taxon>Tylenchina</taxon>
        <taxon>Panagrolaimomorpha</taxon>
        <taxon>Panagrolaimoidea</taxon>
        <taxon>Panagrolaimidae</taxon>
        <taxon>Panagrolaimus</taxon>
    </lineage>
</organism>
<sequence length="239" mass="24689">MFSAVGGAVGSEAFVGAVADSVVMSLTVLSVDFAVAASVVLEPPVKLSQKLPKEFPVISLWVVVELAFSAGKEVVVSAELELEPNPVVLDSNWPVFAVSEDSPNSIGLVDVTLAAVVPVSDEFPPIWLLFGSVSVDSPLLTIPVTPAVVVTFPLKVSPKCSFPLPVVPSEDGVVPGTVVEPAASGVPGKIKCEFGKLSGFSEEPVPLMASVDPNNGKVSLIGSVSFCETKFEDSLGQSP</sequence>
<protein>
    <submittedName>
        <fullName evidence="2">Uncharacterized protein</fullName>
    </submittedName>
</protein>
<dbReference type="WBParaSite" id="JU765_v2.g18157.t1">
    <property type="protein sequence ID" value="JU765_v2.g18157.t1"/>
    <property type="gene ID" value="JU765_v2.g18157"/>
</dbReference>
<dbReference type="Proteomes" id="UP000887576">
    <property type="component" value="Unplaced"/>
</dbReference>
<proteinExistence type="predicted"/>